<proteinExistence type="predicted"/>
<dbReference type="EMBL" id="HBEG01041143">
    <property type="protein sequence ID" value="CAD8381145.1"/>
    <property type="molecule type" value="Transcribed_RNA"/>
</dbReference>
<reference evidence="2" key="1">
    <citation type="submission" date="2021-01" db="EMBL/GenBank/DDBJ databases">
        <authorList>
            <person name="Corre E."/>
            <person name="Pelletier E."/>
            <person name="Niang G."/>
            <person name="Scheremetjew M."/>
            <person name="Finn R."/>
            <person name="Kale V."/>
            <person name="Holt S."/>
            <person name="Cochrane G."/>
            <person name="Meng A."/>
            <person name="Brown T."/>
            <person name="Cohen L."/>
        </authorList>
    </citation>
    <scope>NUCLEOTIDE SEQUENCE</scope>
    <source>
        <strain evidence="2">Pbaha01</strain>
    </source>
</reference>
<sequence length="305" mass="32177">MAAGSTPRSRALLLQPPPPSRALVADGRRGPAPAWAEPGVAASGGRSDAGNGSSGGGAIARPLSGRAGSPKAAGGACGSRAALGRGRPGTTRREPGAGAARRRHDPDPHVAVLWNSAGRARTPNSVYRRGEPGGQIAASGKSSPEDAGRRTLSALVSTGSRRPATSPAGSARDPARLDGTWLSRTDGELRGYVEGGRLHWEEDGTATPLMVHGDRGNIVSLSVDGRAYSGVLSEDERLLRWGDGDLWVRVDEFYEQLSRICADSSALEEEGVHWGSWSRRRPVSMRGNRPITRPAIDLYKYLAYY</sequence>
<feature type="compositionally biased region" description="Low complexity" evidence="1">
    <location>
        <begin position="41"/>
        <end position="51"/>
    </location>
</feature>
<name>A0A7S0B259_9DINO</name>
<organism evidence="2">
    <name type="scientific">Pyrodinium bahamense</name>
    <dbReference type="NCBI Taxonomy" id="73915"/>
    <lineage>
        <taxon>Eukaryota</taxon>
        <taxon>Sar</taxon>
        <taxon>Alveolata</taxon>
        <taxon>Dinophyceae</taxon>
        <taxon>Gonyaulacales</taxon>
        <taxon>Pyrocystaceae</taxon>
        <taxon>Pyrodinium</taxon>
    </lineage>
</organism>
<evidence type="ECO:0000313" key="2">
    <source>
        <dbReference type="EMBL" id="CAD8381145.1"/>
    </source>
</evidence>
<feature type="compositionally biased region" description="Low complexity" evidence="1">
    <location>
        <begin position="80"/>
        <end position="89"/>
    </location>
</feature>
<protein>
    <submittedName>
        <fullName evidence="2">Uncharacterized protein</fullName>
    </submittedName>
</protein>
<dbReference type="AlphaFoldDB" id="A0A7S0B259"/>
<evidence type="ECO:0000256" key="1">
    <source>
        <dbReference type="SAM" id="MobiDB-lite"/>
    </source>
</evidence>
<accession>A0A7S0B259</accession>
<feature type="region of interest" description="Disordered" evidence="1">
    <location>
        <begin position="1"/>
        <end position="179"/>
    </location>
</feature>
<gene>
    <name evidence="2" type="ORF">PBAH0796_LOCUS25154</name>
</gene>